<feature type="domain" description="HTH lysR-type" evidence="5">
    <location>
        <begin position="1"/>
        <end position="58"/>
    </location>
</feature>
<name>C0CS21_BLAHS</name>
<dbReference type="Proteomes" id="UP000003100">
    <property type="component" value="Unassembled WGS sequence"/>
</dbReference>
<dbReference type="Pfam" id="PF00126">
    <property type="entry name" value="HTH_1"/>
    <property type="match status" value="1"/>
</dbReference>
<sequence>MNIQQIIYVVEVYKLHSFSLAAHSLFVSQPRLSQAIRDLERELGFDIFERNRKGISGTTVRGYEFIIQARNVLKQFSSLENFKESPVSSFHLATTLVSQAQNAFVNLCSQNAQNPHLNFDMFFCGCYEAVDRVKNFGYDLGIVTIIDPQLSDWMSYFKSSKLDFHDLLCSKYQITVHQNSDLAARSSIKPEDLEGYTYITEKCSRMNSLTLQVYSLLDKICPKARITVSNTDIMYQLVSDNRAFTLDCMPLDEKTCRKYSLVSRPLDENLRVHFGYIVPANMPLSQLSITYLELLKKELLLHR</sequence>
<dbReference type="InterPro" id="IPR036388">
    <property type="entry name" value="WH-like_DNA-bd_sf"/>
</dbReference>
<dbReference type="SUPFAM" id="SSF46785">
    <property type="entry name" value="Winged helix' DNA-binding domain"/>
    <property type="match status" value="1"/>
</dbReference>
<protein>
    <recommendedName>
        <fullName evidence="5">HTH lysR-type domain-containing protein</fullName>
    </recommendedName>
</protein>
<dbReference type="RefSeq" id="WP_005952253.1">
    <property type="nucleotide sequence ID" value="NZ_CP136423.1"/>
</dbReference>
<dbReference type="PANTHER" id="PTHR30346">
    <property type="entry name" value="TRANSCRIPTIONAL DUAL REGULATOR HCAR-RELATED"/>
    <property type="match status" value="1"/>
</dbReference>
<dbReference type="InterPro" id="IPR005119">
    <property type="entry name" value="LysR_subst-bd"/>
</dbReference>
<dbReference type="HOGENOM" id="CLU_039613_32_2_9"/>
<dbReference type="GO" id="GO:0003677">
    <property type="term" value="F:DNA binding"/>
    <property type="evidence" value="ECO:0007669"/>
    <property type="project" value="UniProtKB-KW"/>
</dbReference>
<dbReference type="CDD" id="cd05466">
    <property type="entry name" value="PBP2_LTTR_substrate"/>
    <property type="match status" value="1"/>
</dbReference>
<dbReference type="PROSITE" id="PS50931">
    <property type="entry name" value="HTH_LYSR"/>
    <property type="match status" value="1"/>
</dbReference>
<keyword evidence="4" id="KW-0804">Transcription</keyword>
<organism evidence="6 7">
    <name type="scientific">Blautia hydrogenotrophica (strain DSM 10507 / JCM 14656 / S5a33)</name>
    <name type="common">Ruminococcus hydrogenotrophicus</name>
    <dbReference type="NCBI Taxonomy" id="476272"/>
    <lineage>
        <taxon>Bacteria</taxon>
        <taxon>Bacillati</taxon>
        <taxon>Bacillota</taxon>
        <taxon>Clostridia</taxon>
        <taxon>Lachnospirales</taxon>
        <taxon>Lachnospiraceae</taxon>
        <taxon>Blautia</taxon>
    </lineage>
</organism>
<dbReference type="Gene3D" id="3.40.190.290">
    <property type="match status" value="1"/>
</dbReference>
<dbReference type="InterPro" id="IPR000847">
    <property type="entry name" value="LysR_HTH_N"/>
</dbReference>
<evidence type="ECO:0000256" key="2">
    <source>
        <dbReference type="ARBA" id="ARBA00023015"/>
    </source>
</evidence>
<evidence type="ECO:0000313" key="6">
    <source>
        <dbReference type="EMBL" id="EEG47435.1"/>
    </source>
</evidence>
<evidence type="ECO:0000256" key="4">
    <source>
        <dbReference type="ARBA" id="ARBA00023163"/>
    </source>
</evidence>
<dbReference type="PANTHER" id="PTHR30346:SF0">
    <property type="entry name" value="HCA OPERON TRANSCRIPTIONAL ACTIVATOR HCAR"/>
    <property type="match status" value="1"/>
</dbReference>
<dbReference type="InterPro" id="IPR036390">
    <property type="entry name" value="WH_DNA-bd_sf"/>
</dbReference>
<comment type="similarity">
    <text evidence="1">Belongs to the LysR transcriptional regulatory family.</text>
</comment>
<reference evidence="6 7" key="1">
    <citation type="submission" date="2009-01" db="EMBL/GenBank/DDBJ databases">
        <authorList>
            <person name="Fulton L."/>
            <person name="Clifton S."/>
            <person name="Fulton B."/>
            <person name="Xu J."/>
            <person name="Minx P."/>
            <person name="Pepin K.H."/>
            <person name="Johnson M."/>
            <person name="Bhonagiri V."/>
            <person name="Nash W.E."/>
            <person name="Mardis E.R."/>
            <person name="Wilson R.K."/>
        </authorList>
    </citation>
    <scope>NUCLEOTIDE SEQUENCE [LARGE SCALE GENOMIC DNA]</scope>
    <source>
        <strain evidence="7">DSM 10507 / JCM 14656 / S5a33</strain>
    </source>
</reference>
<evidence type="ECO:0000259" key="5">
    <source>
        <dbReference type="PROSITE" id="PS50931"/>
    </source>
</evidence>
<evidence type="ECO:0000256" key="3">
    <source>
        <dbReference type="ARBA" id="ARBA00023125"/>
    </source>
</evidence>
<dbReference type="Gene3D" id="1.10.10.10">
    <property type="entry name" value="Winged helix-like DNA-binding domain superfamily/Winged helix DNA-binding domain"/>
    <property type="match status" value="1"/>
</dbReference>
<dbReference type="GO" id="GO:0003700">
    <property type="term" value="F:DNA-binding transcription factor activity"/>
    <property type="evidence" value="ECO:0007669"/>
    <property type="project" value="InterPro"/>
</dbReference>
<dbReference type="EMBL" id="ACBZ01000196">
    <property type="protein sequence ID" value="EEG47435.1"/>
    <property type="molecule type" value="Genomic_DNA"/>
</dbReference>
<evidence type="ECO:0000313" key="7">
    <source>
        <dbReference type="Proteomes" id="UP000003100"/>
    </source>
</evidence>
<dbReference type="SUPFAM" id="SSF53850">
    <property type="entry name" value="Periplasmic binding protein-like II"/>
    <property type="match status" value="1"/>
</dbReference>
<gene>
    <name evidence="6" type="ORF">RUMHYD_03687</name>
</gene>
<keyword evidence="3" id="KW-0238">DNA-binding</keyword>
<keyword evidence="2" id="KW-0805">Transcription regulation</keyword>
<dbReference type="GO" id="GO:0032993">
    <property type="term" value="C:protein-DNA complex"/>
    <property type="evidence" value="ECO:0007669"/>
    <property type="project" value="TreeGrafter"/>
</dbReference>
<dbReference type="PRINTS" id="PR00039">
    <property type="entry name" value="HTHLYSR"/>
</dbReference>
<dbReference type="PATRIC" id="fig|476272.21.peg.366"/>
<keyword evidence="7" id="KW-1185">Reference proteome</keyword>
<accession>C0CS21</accession>
<dbReference type="Pfam" id="PF03466">
    <property type="entry name" value="LysR_substrate"/>
    <property type="match status" value="1"/>
</dbReference>
<evidence type="ECO:0000256" key="1">
    <source>
        <dbReference type="ARBA" id="ARBA00009437"/>
    </source>
</evidence>
<dbReference type="GeneID" id="86823445"/>
<dbReference type="AlphaFoldDB" id="C0CS21"/>
<dbReference type="eggNOG" id="COG0583">
    <property type="taxonomic scope" value="Bacteria"/>
</dbReference>
<proteinExistence type="inferred from homology"/>
<reference evidence="6 7" key="2">
    <citation type="submission" date="2009-02" db="EMBL/GenBank/DDBJ databases">
        <title>Draft genome sequence of Blautia hydrogenotrophica DSM 10507 (Ruminococcus hydrogenotrophicus DSM 10507).</title>
        <authorList>
            <person name="Sudarsanam P."/>
            <person name="Ley R."/>
            <person name="Guruge J."/>
            <person name="Turnbaugh P.J."/>
            <person name="Mahowald M."/>
            <person name="Liep D."/>
            <person name="Gordon J."/>
        </authorList>
    </citation>
    <scope>NUCLEOTIDE SEQUENCE [LARGE SCALE GENOMIC DNA]</scope>
    <source>
        <strain evidence="7">DSM 10507 / JCM 14656 / S5a33</strain>
    </source>
</reference>